<evidence type="ECO:0000313" key="3">
    <source>
        <dbReference type="Proteomes" id="UP000663760"/>
    </source>
</evidence>
<organism evidence="2 3">
    <name type="scientific">Spirodela intermedia</name>
    <name type="common">Intermediate duckweed</name>
    <dbReference type="NCBI Taxonomy" id="51605"/>
    <lineage>
        <taxon>Eukaryota</taxon>
        <taxon>Viridiplantae</taxon>
        <taxon>Streptophyta</taxon>
        <taxon>Embryophyta</taxon>
        <taxon>Tracheophyta</taxon>
        <taxon>Spermatophyta</taxon>
        <taxon>Magnoliopsida</taxon>
        <taxon>Liliopsida</taxon>
        <taxon>Araceae</taxon>
        <taxon>Lemnoideae</taxon>
        <taxon>Spirodela</taxon>
    </lineage>
</organism>
<proteinExistence type="predicted"/>
<sequence length="77" mass="8668">MIILVTNWMVMQPPPVMCTLAPRPSMVLKLFMISSCFRVIFMLLEKTIHRGSSWMTAWRRVPGLGSAGLPSEESVTT</sequence>
<gene>
    <name evidence="1" type="ORF">SI7747_07008972</name>
    <name evidence="2" type="ORF">SI8410_07009662</name>
</gene>
<evidence type="ECO:0000313" key="1">
    <source>
        <dbReference type="EMBL" id="CAA2623019.1"/>
    </source>
</evidence>
<dbReference type="AlphaFoldDB" id="A0A7I8KND0"/>
<dbReference type="EMBL" id="LR746270">
    <property type="protein sequence ID" value="CAA7398992.1"/>
    <property type="molecule type" value="Genomic_DNA"/>
</dbReference>
<dbReference type="Proteomes" id="UP000663760">
    <property type="component" value="Chromosome 7"/>
</dbReference>
<dbReference type="EMBL" id="LR743594">
    <property type="protein sequence ID" value="CAA2623019.1"/>
    <property type="molecule type" value="Genomic_DNA"/>
</dbReference>
<keyword evidence="3" id="KW-1185">Reference proteome</keyword>
<reference evidence="2" key="1">
    <citation type="submission" date="2020-02" db="EMBL/GenBank/DDBJ databases">
        <authorList>
            <person name="Scholz U."/>
            <person name="Mascher M."/>
            <person name="Fiebig A."/>
        </authorList>
    </citation>
    <scope>NUCLEOTIDE SEQUENCE</scope>
</reference>
<protein>
    <submittedName>
        <fullName evidence="2">Uncharacterized protein</fullName>
    </submittedName>
</protein>
<name>A0A7I8KND0_SPIIN</name>
<dbReference type="OrthoDB" id="1801873at2759"/>
<evidence type="ECO:0000313" key="2">
    <source>
        <dbReference type="EMBL" id="CAA7398992.1"/>
    </source>
</evidence>
<accession>A0A7I8KND0</accession>